<dbReference type="InterPro" id="IPR003591">
    <property type="entry name" value="Leu-rich_rpt_typical-subtyp"/>
</dbReference>
<accession>A0A6M2DWJ4</accession>
<dbReference type="PROSITE" id="PS51450">
    <property type="entry name" value="LRR"/>
    <property type="match status" value="1"/>
</dbReference>
<keyword evidence="4" id="KW-0472">Membrane</keyword>
<keyword evidence="3" id="KW-0677">Repeat</keyword>
<feature type="chain" id="PRO_5027107729" evidence="5">
    <location>
        <begin position="20"/>
        <end position="490"/>
    </location>
</feature>
<dbReference type="InterPro" id="IPR050541">
    <property type="entry name" value="LRR_TM_domain-containing"/>
</dbReference>
<dbReference type="Gene3D" id="3.80.10.10">
    <property type="entry name" value="Ribonuclease Inhibitor"/>
    <property type="match status" value="2"/>
</dbReference>
<proteinExistence type="predicted"/>
<evidence type="ECO:0000256" key="1">
    <source>
        <dbReference type="ARBA" id="ARBA00022614"/>
    </source>
</evidence>
<dbReference type="EMBL" id="GIIL01006628">
    <property type="protein sequence ID" value="NOV50354.1"/>
    <property type="molecule type" value="Transcribed_RNA"/>
</dbReference>
<evidence type="ECO:0000256" key="2">
    <source>
        <dbReference type="ARBA" id="ARBA00022729"/>
    </source>
</evidence>
<keyword evidence="1" id="KW-0433">Leucine-rich repeat</keyword>
<keyword evidence="4" id="KW-0812">Transmembrane</keyword>
<dbReference type="InterPro" id="IPR001611">
    <property type="entry name" value="Leu-rich_rpt"/>
</dbReference>
<dbReference type="Pfam" id="PF13855">
    <property type="entry name" value="LRR_8"/>
    <property type="match status" value="3"/>
</dbReference>
<dbReference type="SMART" id="SM00369">
    <property type="entry name" value="LRR_TYP"/>
    <property type="match status" value="9"/>
</dbReference>
<dbReference type="PANTHER" id="PTHR24369">
    <property type="entry name" value="ANTIGEN BSP, PUTATIVE-RELATED"/>
    <property type="match status" value="1"/>
</dbReference>
<evidence type="ECO:0000256" key="3">
    <source>
        <dbReference type="ARBA" id="ARBA00022737"/>
    </source>
</evidence>
<name>A0A6M2DWJ4_XENCH</name>
<evidence type="ECO:0000256" key="4">
    <source>
        <dbReference type="SAM" id="Phobius"/>
    </source>
</evidence>
<dbReference type="SUPFAM" id="SSF52058">
    <property type="entry name" value="L domain-like"/>
    <property type="match status" value="1"/>
</dbReference>
<dbReference type="PANTHER" id="PTHR24369:SF210">
    <property type="entry name" value="CHAOPTIN-RELATED"/>
    <property type="match status" value="1"/>
</dbReference>
<reference evidence="6" key="1">
    <citation type="submission" date="2020-03" db="EMBL/GenBank/DDBJ databases">
        <title>Transcriptomic Profiling of the Digestive Tract of the Rat Flea, Xenopsylla cheopis, Following Blood Feeding and Infection with Yersinia pestis.</title>
        <authorList>
            <person name="Bland D.M."/>
            <person name="Martens C.A."/>
            <person name="Virtaneva K."/>
            <person name="Kanakabandi K."/>
            <person name="Long D."/>
            <person name="Rosenke R."/>
            <person name="Saturday G.A."/>
            <person name="Hoyt F.H."/>
            <person name="Bruno D.P."/>
            <person name="Ribeiro J.M.C."/>
            <person name="Hinnebusch J."/>
        </authorList>
    </citation>
    <scope>NUCLEOTIDE SEQUENCE</scope>
</reference>
<feature type="transmembrane region" description="Helical" evidence="4">
    <location>
        <begin position="435"/>
        <end position="458"/>
    </location>
</feature>
<protein>
    <submittedName>
        <fullName evidence="6">Putative leucine-rich repeat neuronal protein 3</fullName>
    </submittedName>
</protein>
<dbReference type="AlphaFoldDB" id="A0A6M2DWJ4"/>
<organism evidence="6">
    <name type="scientific">Xenopsylla cheopis</name>
    <name type="common">Oriental rat flea</name>
    <name type="synonym">Pulex cheopis</name>
    <dbReference type="NCBI Taxonomy" id="163159"/>
    <lineage>
        <taxon>Eukaryota</taxon>
        <taxon>Metazoa</taxon>
        <taxon>Ecdysozoa</taxon>
        <taxon>Arthropoda</taxon>
        <taxon>Hexapoda</taxon>
        <taxon>Insecta</taxon>
        <taxon>Pterygota</taxon>
        <taxon>Neoptera</taxon>
        <taxon>Endopterygota</taxon>
        <taxon>Siphonaptera</taxon>
        <taxon>Pulicidae</taxon>
        <taxon>Xenopsyllinae</taxon>
        <taxon>Xenopsylla</taxon>
    </lineage>
</organism>
<dbReference type="InterPro" id="IPR032675">
    <property type="entry name" value="LRR_dom_sf"/>
</dbReference>
<dbReference type="GO" id="GO:0005886">
    <property type="term" value="C:plasma membrane"/>
    <property type="evidence" value="ECO:0007669"/>
    <property type="project" value="TreeGrafter"/>
</dbReference>
<feature type="signal peptide" evidence="5">
    <location>
        <begin position="1"/>
        <end position="19"/>
    </location>
</feature>
<keyword evidence="2 5" id="KW-0732">Signal</keyword>
<evidence type="ECO:0000313" key="6">
    <source>
        <dbReference type="EMBL" id="NOV50354.1"/>
    </source>
</evidence>
<evidence type="ECO:0000256" key="5">
    <source>
        <dbReference type="SAM" id="SignalP"/>
    </source>
</evidence>
<sequence length="490" mass="55694">MHICKKIVLILAIIHSSYSEDAENESKPKIKDICNICSCNNISGVLDCKDRNVASIFSDEEWKKLADSKTNISEVNFEGNDITHLLPFPALDIMILNLRQNKILKIEKEAFKNLENLTELDLSSNRLTSKLFIPEIFVGKYQPTEYEPIKLKVLRLGNNMLHTLDPDLFEHLPTLEVLSLESNAFKVIDVQTETAISGLLHLQHLDMSYMDLESLPKNLLHTPKDLKTLNLTGNLFTKLPEGLRYAQSLTYLNLNENPIISIEGGNIFPNMSSLEVLHMCYMNELTSVGPSGLRGLTRLKELHMNNNPHLKYLDENALSRRDEEGNAEGEVWPPLQILYLHNNNISTISRHFIGRWDNVVTIDIRYNHWSCDCENQWVASELVKQIQDKTPALTHGLHCAEPPEMRGETLITIEEKHSEMRCLDKYGNRPERDGALLIGILVGLITALPICIVAILCYRRRCGLGNNRGPADFSRAFYQRADMGDDAMHI</sequence>
<dbReference type="Pfam" id="PF00560">
    <property type="entry name" value="LRR_1"/>
    <property type="match status" value="1"/>
</dbReference>
<keyword evidence="4" id="KW-1133">Transmembrane helix</keyword>